<evidence type="ECO:0000313" key="2">
    <source>
        <dbReference type="Proteomes" id="UP001049518"/>
    </source>
</evidence>
<name>A0ABX8QLS5_9ACTN</name>
<protein>
    <submittedName>
        <fullName evidence="1">Uncharacterized protein</fullName>
    </submittedName>
</protein>
<sequence length="114" mass="12326">MQARRRTRPVAYCAPTYKGDPEGCFLRILEGGEVVHYSTRTVADTLGELDGKVTDDLRALGFEPTGDWFSAKGIHQVRLTRLEATPCLVCGDYAAFGEAAICAACIRETGPDAS</sequence>
<organism evidence="1 2">
    <name type="scientific">Actinomadura graeca</name>
    <dbReference type="NCBI Taxonomy" id="2750812"/>
    <lineage>
        <taxon>Bacteria</taxon>
        <taxon>Bacillati</taxon>
        <taxon>Actinomycetota</taxon>
        <taxon>Actinomycetes</taxon>
        <taxon>Streptosporangiales</taxon>
        <taxon>Thermomonosporaceae</taxon>
        <taxon>Actinomadura</taxon>
    </lineage>
</organism>
<proteinExistence type="predicted"/>
<reference evidence="1" key="1">
    <citation type="submission" date="2020-07" db="EMBL/GenBank/DDBJ databases">
        <authorList>
            <person name="Tarantini F.S."/>
            <person name="Hong K.W."/>
            <person name="Chan K.G."/>
        </authorList>
    </citation>
    <scope>NUCLEOTIDE SEQUENCE</scope>
    <source>
        <strain evidence="1">32-07</strain>
    </source>
</reference>
<accession>A0ABX8QLS5</accession>
<gene>
    <name evidence="1" type="ORF">AGRA3207_000187</name>
</gene>
<evidence type="ECO:0000313" key="1">
    <source>
        <dbReference type="EMBL" id="QXJ19625.1"/>
    </source>
</evidence>
<dbReference type="Proteomes" id="UP001049518">
    <property type="component" value="Chromosome"/>
</dbReference>
<keyword evidence="2" id="KW-1185">Reference proteome</keyword>
<dbReference type="RefSeq" id="WP_231332640.1">
    <property type="nucleotide sequence ID" value="NZ_CP059572.1"/>
</dbReference>
<dbReference type="EMBL" id="CP059572">
    <property type="protein sequence ID" value="QXJ19625.1"/>
    <property type="molecule type" value="Genomic_DNA"/>
</dbReference>